<keyword evidence="2 4" id="KW-0479">Metal-binding</keyword>
<evidence type="ECO:0000256" key="4">
    <source>
        <dbReference type="PROSITE-ProRule" id="PRU00433"/>
    </source>
</evidence>
<dbReference type="GO" id="GO:0009055">
    <property type="term" value="F:electron transfer activity"/>
    <property type="evidence" value="ECO:0007669"/>
    <property type="project" value="InterPro"/>
</dbReference>
<dbReference type="InterPro" id="IPR011041">
    <property type="entry name" value="Quinoprot_gluc/sorb_DH_b-prop"/>
</dbReference>
<dbReference type="AlphaFoldDB" id="A0A178LVG9"/>
<dbReference type="InterPro" id="IPR012938">
    <property type="entry name" value="Glc/Sorbosone_DH"/>
</dbReference>
<sequence length="586" mass="64943">MKLIWRVILLGTLALLGIMAGSSAFAQTPAFDWRSDWAVAEGFTIVEDTTGYQFPSAIAFVPEPGPHPKDPLYFVTELRGAIKVVTNDRSIYTFAENVFQFKPAEELPSGQGQGGMGGICLDPDHGYVFVTFLYNDANGRMRNNIVRYQTKPGVFGLTPDSFVAFTETFANYESGLAHHIGSCQVVGEQLFVGIGEAWQPHLARDPDQMVGKIYRMDLDGRPLPDNPFYVDDDITKARNYVWASGFRNPYAMRIVDGRVFVGDNGVGTDRFVEVRRGEDYAWNGQENSIHLRAAYVWVPSLAPTTLQYLPPESTLLGPANVGRFFLGVAGSVRRGKMPGIVRITYDMERERVMAVPDYFLRFRGKQEQMVVGVAFGPDGLYFAPIYANQAGQTSVYKIVPDPANSYPYRPTQVEDPRQIIRERGCLGCHQINGDGGFGGAAGPPLSRELLIANIQARLNNAQYRQLLAELDNVEEEPWVSTRAARAAVLSAEGEAAIRQWIINQIVEPRWDNRGSQMPNLGASPAEAAIVADYLLARPAQSDWMARITTVLRSRLAWLAFGAGLAAGVIVTGGGIWLWHRRRRSRL</sequence>
<reference evidence="8 9" key="1">
    <citation type="submission" date="2016-04" db="EMBL/GenBank/DDBJ databases">
        <title>Chloroflexus islandicus sp. nov., a thermophilic filamentous anoxygenic phototrophic bacterium from geyser Strokkur (Iceland).</title>
        <authorList>
            <person name="Gaisin V.A."/>
            <person name="Kalashnikov A.M."/>
            <person name="Sukhacheva M.V."/>
            <person name="Grouzdev D.S."/>
            <person name="Ivanov T.M."/>
            <person name="Kuznetsov B."/>
            <person name="Gorlenko V.M."/>
        </authorList>
    </citation>
    <scope>NUCLEOTIDE SEQUENCE [LARGE SCALE GENOMIC DNA]</scope>
    <source>
        <strain evidence="9">isl-2</strain>
    </source>
</reference>
<evidence type="ECO:0000259" key="7">
    <source>
        <dbReference type="PROSITE" id="PS51007"/>
    </source>
</evidence>
<gene>
    <name evidence="8" type="ORF">A6A03_04855</name>
</gene>
<dbReference type="PANTHER" id="PTHR19328:SF75">
    <property type="entry name" value="ALDOSE SUGAR DEHYDROGENASE YLII"/>
    <property type="match status" value="1"/>
</dbReference>
<proteinExistence type="predicted"/>
<dbReference type="Proteomes" id="UP000078287">
    <property type="component" value="Unassembled WGS sequence"/>
</dbReference>
<evidence type="ECO:0000313" key="9">
    <source>
        <dbReference type="Proteomes" id="UP000078287"/>
    </source>
</evidence>
<dbReference type="InterPro" id="IPR009056">
    <property type="entry name" value="Cyt_c-like_dom"/>
</dbReference>
<dbReference type="OrthoDB" id="9770043at2"/>
<organism evidence="8 9">
    <name type="scientific">Chloroflexus islandicus</name>
    <dbReference type="NCBI Taxonomy" id="1707952"/>
    <lineage>
        <taxon>Bacteria</taxon>
        <taxon>Bacillati</taxon>
        <taxon>Chloroflexota</taxon>
        <taxon>Chloroflexia</taxon>
        <taxon>Chloroflexales</taxon>
        <taxon>Chloroflexineae</taxon>
        <taxon>Chloroflexaceae</taxon>
        <taxon>Chloroflexus</taxon>
    </lineage>
</organism>
<comment type="caution">
    <text evidence="8">The sequence shown here is derived from an EMBL/GenBank/DDBJ whole genome shotgun (WGS) entry which is preliminary data.</text>
</comment>
<dbReference type="InterPro" id="IPR011042">
    <property type="entry name" value="6-blade_b-propeller_TolB-like"/>
</dbReference>
<dbReference type="SUPFAM" id="SSF50952">
    <property type="entry name" value="Soluble quinoprotein glucose dehydrogenase"/>
    <property type="match status" value="1"/>
</dbReference>
<dbReference type="GO" id="GO:0020037">
    <property type="term" value="F:heme binding"/>
    <property type="evidence" value="ECO:0007669"/>
    <property type="project" value="InterPro"/>
</dbReference>
<dbReference type="STRING" id="1707952.A6A03_04855"/>
<dbReference type="EMBL" id="LWQS01000103">
    <property type="protein sequence ID" value="OAN38222.1"/>
    <property type="molecule type" value="Genomic_DNA"/>
</dbReference>
<feature type="domain" description="Cytochrome c" evidence="7">
    <location>
        <begin position="411"/>
        <end position="538"/>
    </location>
</feature>
<dbReference type="PROSITE" id="PS51007">
    <property type="entry name" value="CYTC"/>
    <property type="match status" value="1"/>
</dbReference>
<evidence type="ECO:0000256" key="6">
    <source>
        <dbReference type="SAM" id="SignalP"/>
    </source>
</evidence>
<keyword evidence="3 4" id="KW-0408">Iron</keyword>
<evidence type="ECO:0000256" key="2">
    <source>
        <dbReference type="ARBA" id="ARBA00022723"/>
    </source>
</evidence>
<feature type="signal peptide" evidence="6">
    <location>
        <begin position="1"/>
        <end position="26"/>
    </location>
</feature>
<protein>
    <submittedName>
        <fullName evidence="8">Glucose dehydrogenase</fullName>
    </submittedName>
</protein>
<dbReference type="InterPro" id="IPR036909">
    <property type="entry name" value="Cyt_c-like_dom_sf"/>
</dbReference>
<accession>A0A178LVG9</accession>
<keyword evidence="5" id="KW-0472">Membrane</keyword>
<keyword evidence="9" id="KW-1185">Reference proteome</keyword>
<dbReference type="RefSeq" id="WP_066791171.1">
    <property type="nucleotide sequence ID" value="NZ_LWQS01000103.1"/>
</dbReference>
<dbReference type="Gene3D" id="1.10.760.10">
    <property type="entry name" value="Cytochrome c-like domain"/>
    <property type="match status" value="1"/>
</dbReference>
<keyword evidence="1 4" id="KW-0349">Heme</keyword>
<evidence type="ECO:0000313" key="8">
    <source>
        <dbReference type="EMBL" id="OAN38222.1"/>
    </source>
</evidence>
<dbReference type="Gene3D" id="2.120.10.30">
    <property type="entry name" value="TolB, C-terminal domain"/>
    <property type="match status" value="1"/>
</dbReference>
<dbReference type="PANTHER" id="PTHR19328">
    <property type="entry name" value="HEDGEHOG-INTERACTING PROTEIN"/>
    <property type="match status" value="1"/>
</dbReference>
<feature type="chain" id="PRO_5008091451" evidence="6">
    <location>
        <begin position="27"/>
        <end position="586"/>
    </location>
</feature>
<evidence type="ECO:0000256" key="3">
    <source>
        <dbReference type="ARBA" id="ARBA00023004"/>
    </source>
</evidence>
<dbReference type="SUPFAM" id="SSF46626">
    <property type="entry name" value="Cytochrome c"/>
    <property type="match status" value="1"/>
</dbReference>
<dbReference type="Pfam" id="PF07995">
    <property type="entry name" value="GSDH"/>
    <property type="match status" value="1"/>
</dbReference>
<evidence type="ECO:0000256" key="5">
    <source>
        <dbReference type="SAM" id="Phobius"/>
    </source>
</evidence>
<keyword evidence="6" id="KW-0732">Signal</keyword>
<keyword evidence="5" id="KW-0812">Transmembrane</keyword>
<keyword evidence="5" id="KW-1133">Transmembrane helix</keyword>
<dbReference type="GO" id="GO:0046872">
    <property type="term" value="F:metal ion binding"/>
    <property type="evidence" value="ECO:0007669"/>
    <property type="project" value="UniProtKB-KW"/>
</dbReference>
<feature type="transmembrane region" description="Helical" evidence="5">
    <location>
        <begin position="555"/>
        <end position="578"/>
    </location>
</feature>
<evidence type="ECO:0000256" key="1">
    <source>
        <dbReference type="ARBA" id="ARBA00022617"/>
    </source>
</evidence>
<name>A0A178LVG9_9CHLR</name>